<dbReference type="EMBL" id="OW240915">
    <property type="protein sequence ID" value="CAH2282767.1"/>
    <property type="molecule type" value="Genomic_DNA"/>
</dbReference>
<organism evidence="1 2">
    <name type="scientific">Pelobates cultripes</name>
    <name type="common">Western spadefoot toad</name>
    <dbReference type="NCBI Taxonomy" id="61616"/>
    <lineage>
        <taxon>Eukaryota</taxon>
        <taxon>Metazoa</taxon>
        <taxon>Chordata</taxon>
        <taxon>Craniata</taxon>
        <taxon>Vertebrata</taxon>
        <taxon>Euteleostomi</taxon>
        <taxon>Amphibia</taxon>
        <taxon>Batrachia</taxon>
        <taxon>Anura</taxon>
        <taxon>Pelobatoidea</taxon>
        <taxon>Pelobatidae</taxon>
        <taxon>Pelobates</taxon>
    </lineage>
</organism>
<protein>
    <submittedName>
        <fullName evidence="1">Uncharacterized protein</fullName>
    </submittedName>
</protein>
<dbReference type="AlphaFoldDB" id="A0AAD1W1A7"/>
<evidence type="ECO:0000313" key="2">
    <source>
        <dbReference type="Proteomes" id="UP001295444"/>
    </source>
</evidence>
<accession>A0AAD1W1A7</accession>
<keyword evidence="2" id="KW-1185">Reference proteome</keyword>
<reference evidence="1" key="1">
    <citation type="submission" date="2022-03" db="EMBL/GenBank/DDBJ databases">
        <authorList>
            <person name="Alioto T."/>
            <person name="Alioto T."/>
            <person name="Gomez Garrido J."/>
        </authorList>
    </citation>
    <scope>NUCLEOTIDE SEQUENCE</scope>
</reference>
<name>A0AAD1W1A7_PELCU</name>
<sequence length="57" mass="6531">MEGWYTLLKRNTLKELLEVSGRIASNKTKPVIIAELMELDRENLVAATPTVWEMETP</sequence>
<evidence type="ECO:0000313" key="1">
    <source>
        <dbReference type="EMBL" id="CAH2282767.1"/>
    </source>
</evidence>
<dbReference type="Proteomes" id="UP001295444">
    <property type="component" value="Chromosome 04"/>
</dbReference>
<feature type="non-terminal residue" evidence="1">
    <location>
        <position position="57"/>
    </location>
</feature>
<gene>
    <name evidence="1" type="ORF">PECUL_23A035846</name>
</gene>
<proteinExistence type="predicted"/>